<comment type="caution">
    <text evidence="1">The sequence shown here is derived from an EMBL/GenBank/DDBJ whole genome shotgun (WGS) entry which is preliminary data.</text>
</comment>
<proteinExistence type="predicted"/>
<organism evidence="1 2">
    <name type="scientific">Alloprevotella tannerae ATCC 51259</name>
    <dbReference type="NCBI Taxonomy" id="626522"/>
    <lineage>
        <taxon>Bacteria</taxon>
        <taxon>Pseudomonadati</taxon>
        <taxon>Bacteroidota</taxon>
        <taxon>Bacteroidia</taxon>
        <taxon>Bacteroidales</taxon>
        <taxon>Prevotellaceae</taxon>
        <taxon>Alloprevotella</taxon>
    </lineage>
</organism>
<keyword evidence="2" id="KW-1185">Reference proteome</keyword>
<evidence type="ECO:0000313" key="2">
    <source>
        <dbReference type="Proteomes" id="UP000003460"/>
    </source>
</evidence>
<dbReference type="HOGENOM" id="CLU_1685004_0_0_10"/>
<protein>
    <submittedName>
        <fullName evidence="1">Uncharacterized protein</fullName>
    </submittedName>
</protein>
<dbReference type="EMBL" id="ACIJ02000016">
    <property type="protein sequence ID" value="EEX72166.1"/>
    <property type="molecule type" value="Genomic_DNA"/>
</dbReference>
<reference evidence="1" key="1">
    <citation type="submission" date="2009-09" db="EMBL/GenBank/DDBJ databases">
        <authorList>
            <person name="Weinstock G."/>
            <person name="Sodergren E."/>
            <person name="Clifton S."/>
            <person name="Fulton L."/>
            <person name="Fulton B."/>
            <person name="Courtney L."/>
            <person name="Fronick C."/>
            <person name="Harrison M."/>
            <person name="Strong C."/>
            <person name="Farmer C."/>
            <person name="Delahaunty K."/>
            <person name="Markovic C."/>
            <person name="Hall O."/>
            <person name="Minx P."/>
            <person name="Tomlinson C."/>
            <person name="Mitreva M."/>
            <person name="Nelson J."/>
            <person name="Hou S."/>
            <person name="Wollam A."/>
            <person name="Pepin K.H."/>
            <person name="Johnson M."/>
            <person name="Bhonagiri V."/>
            <person name="Nash W.E."/>
            <person name="Warren W."/>
            <person name="Chinwalla A."/>
            <person name="Mardis E.R."/>
            <person name="Wilson R.K."/>
        </authorList>
    </citation>
    <scope>NUCLEOTIDE SEQUENCE [LARGE SCALE GENOMIC DNA]</scope>
    <source>
        <strain evidence="1">ATCC 51259</strain>
    </source>
</reference>
<evidence type="ECO:0000313" key="1">
    <source>
        <dbReference type="EMBL" id="EEX72166.1"/>
    </source>
</evidence>
<name>C9LEJ7_9BACT</name>
<accession>C9LEJ7</accession>
<gene>
    <name evidence="1" type="ORF">GCWU000325_00627</name>
</gene>
<dbReference type="AlphaFoldDB" id="C9LEJ7"/>
<sequence length="156" mass="18168">MKKRVAEIFLCETAFVDERLCVSSTLFPVFLDLTPIVRLVSQVQEKRLCVSIFIFYFIATPWFDKGVWRRLVLMFVQYLRRARLEEVRRFEGAKKAASGVKRYVFCLEQRRYRRNGDKTLAVILFHCIFAANNNLGVPTRALRTLCAVSYSVEAVS</sequence>
<dbReference type="Proteomes" id="UP000003460">
    <property type="component" value="Unassembled WGS sequence"/>
</dbReference>
<dbReference type="STRING" id="626522.GCWU000325_00627"/>